<evidence type="ECO:0000313" key="4">
    <source>
        <dbReference type="Proteomes" id="UP001596523"/>
    </source>
</evidence>
<name>A0ABW2JHX4_9ACTN</name>
<comment type="caution">
    <text evidence="3">The sequence shown here is derived from an EMBL/GenBank/DDBJ whole genome shotgun (WGS) entry which is preliminary data.</text>
</comment>
<organism evidence="3 4">
    <name type="scientific">Streptomyces monticola</name>
    <dbReference type="NCBI Taxonomy" id="2666263"/>
    <lineage>
        <taxon>Bacteria</taxon>
        <taxon>Bacillati</taxon>
        <taxon>Actinomycetota</taxon>
        <taxon>Actinomycetes</taxon>
        <taxon>Kitasatosporales</taxon>
        <taxon>Streptomycetaceae</taxon>
        <taxon>Streptomyces</taxon>
    </lineage>
</organism>
<dbReference type="InterPro" id="IPR043128">
    <property type="entry name" value="Rev_trsase/Diguanyl_cyclase"/>
</dbReference>
<dbReference type="InterPro" id="IPR029016">
    <property type="entry name" value="GAF-like_dom_sf"/>
</dbReference>
<dbReference type="PROSITE" id="PS50887">
    <property type="entry name" value="GGDEF"/>
    <property type="match status" value="1"/>
</dbReference>
<evidence type="ECO:0000256" key="1">
    <source>
        <dbReference type="SAM" id="MobiDB-lite"/>
    </source>
</evidence>
<dbReference type="EMBL" id="JBHTCF010000004">
    <property type="protein sequence ID" value="MFC7305264.1"/>
    <property type="molecule type" value="Genomic_DNA"/>
</dbReference>
<dbReference type="NCBIfam" id="TIGR00254">
    <property type="entry name" value="GGDEF"/>
    <property type="match status" value="1"/>
</dbReference>
<sequence>MAEEEEDRLRSVVALAQAMAAAHTPRESWWAAAQGARRALAGSFAALSVWERERGRLRVLVNAGERAPGEEEFPEDEAYPVHQFPEITEFLHERWAGGGEPNAWVETAAGPQASGSAGYCHQRVAALRRRGRGCCVVAPIVLHGRAWGELYVARPVGAAVFGRADADFATVLAAVIAAGIAQTERLEEARRLAFTDALTGLANRRAVDARLDEAVERHRADPEGVVVSLVVCDINGLKRVNDTRGHAVGDRLLERFGSVLSLCGAMLPGALAARLGGDEFCLLSVGPSADEVVRVADELCVRGADLELGEGVACGVASTGDRIGPVRSARRLFRLADAAQYRAKAARAAKPVVAGRDGPDDPVVRLADEPGPVAQSGERRRFRGR</sequence>
<evidence type="ECO:0000313" key="3">
    <source>
        <dbReference type="EMBL" id="MFC7305264.1"/>
    </source>
</evidence>
<dbReference type="InterPro" id="IPR000160">
    <property type="entry name" value="GGDEF_dom"/>
</dbReference>
<feature type="compositionally biased region" description="Basic and acidic residues" evidence="1">
    <location>
        <begin position="357"/>
        <end position="368"/>
    </location>
</feature>
<dbReference type="Pfam" id="PF00990">
    <property type="entry name" value="GGDEF"/>
    <property type="match status" value="1"/>
</dbReference>
<keyword evidence="4" id="KW-1185">Reference proteome</keyword>
<dbReference type="Gene3D" id="3.30.70.270">
    <property type="match status" value="1"/>
</dbReference>
<dbReference type="Proteomes" id="UP001596523">
    <property type="component" value="Unassembled WGS sequence"/>
</dbReference>
<dbReference type="Gene3D" id="3.30.450.40">
    <property type="match status" value="1"/>
</dbReference>
<feature type="region of interest" description="Disordered" evidence="1">
    <location>
        <begin position="348"/>
        <end position="385"/>
    </location>
</feature>
<proteinExistence type="predicted"/>
<feature type="domain" description="GGDEF" evidence="2">
    <location>
        <begin position="225"/>
        <end position="357"/>
    </location>
</feature>
<gene>
    <name evidence="3" type="ORF">ACFQVC_13650</name>
</gene>
<protein>
    <submittedName>
        <fullName evidence="3">Diguanylate cyclase domain-containing protein</fullName>
        <ecNumber evidence="3">2.7.7.65</ecNumber>
    </submittedName>
</protein>
<keyword evidence="3" id="KW-0548">Nucleotidyltransferase</keyword>
<dbReference type="SMART" id="SM00267">
    <property type="entry name" value="GGDEF"/>
    <property type="match status" value="1"/>
</dbReference>
<dbReference type="InterPro" id="IPR029787">
    <property type="entry name" value="Nucleotide_cyclase"/>
</dbReference>
<dbReference type="CDD" id="cd01949">
    <property type="entry name" value="GGDEF"/>
    <property type="match status" value="1"/>
</dbReference>
<dbReference type="GO" id="GO:0052621">
    <property type="term" value="F:diguanylate cyclase activity"/>
    <property type="evidence" value="ECO:0007669"/>
    <property type="project" value="UniProtKB-EC"/>
</dbReference>
<dbReference type="RefSeq" id="WP_381830498.1">
    <property type="nucleotide sequence ID" value="NZ_JBHTCF010000004.1"/>
</dbReference>
<dbReference type="InterPro" id="IPR050469">
    <property type="entry name" value="Diguanylate_Cyclase"/>
</dbReference>
<evidence type="ECO:0000259" key="2">
    <source>
        <dbReference type="PROSITE" id="PS50887"/>
    </source>
</evidence>
<keyword evidence="3" id="KW-0808">Transferase</keyword>
<dbReference type="SUPFAM" id="SSF55781">
    <property type="entry name" value="GAF domain-like"/>
    <property type="match status" value="1"/>
</dbReference>
<reference evidence="4" key="1">
    <citation type="journal article" date="2019" name="Int. J. Syst. Evol. Microbiol.">
        <title>The Global Catalogue of Microorganisms (GCM) 10K type strain sequencing project: providing services to taxonomists for standard genome sequencing and annotation.</title>
        <authorList>
            <consortium name="The Broad Institute Genomics Platform"/>
            <consortium name="The Broad Institute Genome Sequencing Center for Infectious Disease"/>
            <person name="Wu L."/>
            <person name="Ma J."/>
        </authorList>
    </citation>
    <scope>NUCLEOTIDE SEQUENCE [LARGE SCALE GENOMIC DNA]</scope>
    <source>
        <strain evidence="4">SYNS20</strain>
    </source>
</reference>
<dbReference type="PANTHER" id="PTHR45138">
    <property type="entry name" value="REGULATORY COMPONENTS OF SENSORY TRANSDUCTION SYSTEM"/>
    <property type="match status" value="1"/>
</dbReference>
<accession>A0ABW2JHX4</accession>
<dbReference type="EC" id="2.7.7.65" evidence="3"/>
<dbReference type="SUPFAM" id="SSF55073">
    <property type="entry name" value="Nucleotide cyclase"/>
    <property type="match status" value="1"/>
</dbReference>
<dbReference type="PANTHER" id="PTHR45138:SF24">
    <property type="entry name" value="DIGUANYLATE CYCLASE DGCC-RELATED"/>
    <property type="match status" value="1"/>
</dbReference>